<gene>
    <name evidence="3" type="ORF">VTL71DRAFT_5466</name>
</gene>
<protein>
    <submittedName>
        <fullName evidence="3">Uncharacterized protein</fullName>
    </submittedName>
</protein>
<reference evidence="3 4" key="1">
    <citation type="journal article" date="2024" name="Commun. Biol.">
        <title>Comparative genomic analysis of thermophilic fungi reveals convergent evolutionary adaptations and gene losses.</title>
        <authorList>
            <person name="Steindorff A.S."/>
            <person name="Aguilar-Pontes M.V."/>
            <person name="Robinson A.J."/>
            <person name="Andreopoulos B."/>
            <person name="LaButti K."/>
            <person name="Kuo A."/>
            <person name="Mondo S."/>
            <person name="Riley R."/>
            <person name="Otillar R."/>
            <person name="Haridas S."/>
            <person name="Lipzen A."/>
            <person name="Grimwood J."/>
            <person name="Schmutz J."/>
            <person name="Clum A."/>
            <person name="Reid I.D."/>
            <person name="Moisan M.C."/>
            <person name="Butler G."/>
            <person name="Nguyen T.T.M."/>
            <person name="Dewar K."/>
            <person name="Conant G."/>
            <person name="Drula E."/>
            <person name="Henrissat B."/>
            <person name="Hansel C."/>
            <person name="Singer S."/>
            <person name="Hutchinson M.I."/>
            <person name="de Vries R.P."/>
            <person name="Natvig D.O."/>
            <person name="Powell A.J."/>
            <person name="Tsang A."/>
            <person name="Grigoriev I.V."/>
        </authorList>
    </citation>
    <scope>NUCLEOTIDE SEQUENCE [LARGE SCALE GENOMIC DNA]</scope>
    <source>
        <strain evidence="3 4">CBS 494.80</strain>
    </source>
</reference>
<sequence>MNRTGVSRADEFDQYELEHAPMMQPSETPIKESHAHHVQVTEDDDFGAEPPTSKTRTSRWIILARSLILVPPIIITIVILALNFGNIFWMGPTREFNTILGALQFAAQIHGSLLVASISMMVLNLIQHGLASPKGLPLGIISSNFYTDSPSWLFRTEFRSLSLKYTLIFPFVVALTVLQAPSSAIVMIPRLQFWSVDNVWRGKDDINFGVYIQASPESLYPEIMTSAMSAPQCAGLNASVLPECPSYGSRRFLLDRELFTFPPPSSINITMPGKWNRYMIGHDGKVYRGTMGSYLTSSLSVFLGDAMLGYHNVLSSIGTQWLTGNDGKGTVQHEDKKLRARYDLSFKAGPKEILTRKPLVEAQCSGFPGNSTSLILPHGQMSGGNWALDPIASTVWTIPFANFSTLSADLNSTIVNTTFIASDADFFPASKPSLAAIFATPKIYHLDNGFEDKGPLSYFACTFNARWMVTKTYLEIAVPESTVYDSSPDPEAGFYVSEGGQDISSLPALIAGSWADLLNAPWIDSLENPEPTNRTILDIIGQQCINTHTYLNATVLRQKPIPDGDLHYVVNEVMQIYTCLQAALSAYLTDALSRAHNTVPVYIDIEGHVDKPYSEFYPKDLSISASLYADAQLLQPLFPSQHANITAAEFKNTERFTEIKMKVSRYGYGYGFQDSILVYVGVAILLLHALLSVIYIAWVVAVAKLPGNDDRTVGKLLVLGMQSGSLSSSGHDVALDGDKTSTKQMWKMRMGFKYVGEDGAGVIGDGESKKGPAILTKI</sequence>
<organism evidence="3 4">
    <name type="scientific">Oculimacula yallundae</name>
    <dbReference type="NCBI Taxonomy" id="86028"/>
    <lineage>
        <taxon>Eukaryota</taxon>
        <taxon>Fungi</taxon>
        <taxon>Dikarya</taxon>
        <taxon>Ascomycota</taxon>
        <taxon>Pezizomycotina</taxon>
        <taxon>Leotiomycetes</taxon>
        <taxon>Helotiales</taxon>
        <taxon>Ploettnerulaceae</taxon>
        <taxon>Oculimacula</taxon>
    </lineage>
</organism>
<evidence type="ECO:0000313" key="4">
    <source>
        <dbReference type="Proteomes" id="UP001595075"/>
    </source>
</evidence>
<dbReference type="Proteomes" id="UP001595075">
    <property type="component" value="Unassembled WGS sequence"/>
</dbReference>
<evidence type="ECO:0000256" key="1">
    <source>
        <dbReference type="SAM" id="MobiDB-lite"/>
    </source>
</evidence>
<feature type="transmembrane region" description="Helical" evidence="2">
    <location>
        <begin position="62"/>
        <end position="85"/>
    </location>
</feature>
<dbReference type="EMBL" id="JAZHXI010000015">
    <property type="protein sequence ID" value="KAL2063661.1"/>
    <property type="molecule type" value="Genomic_DNA"/>
</dbReference>
<feature type="region of interest" description="Disordered" evidence="1">
    <location>
        <begin position="29"/>
        <end position="53"/>
    </location>
</feature>
<proteinExistence type="predicted"/>
<evidence type="ECO:0000313" key="3">
    <source>
        <dbReference type="EMBL" id="KAL2063661.1"/>
    </source>
</evidence>
<keyword evidence="2" id="KW-0472">Membrane</keyword>
<keyword evidence="4" id="KW-1185">Reference proteome</keyword>
<comment type="caution">
    <text evidence="3">The sequence shown here is derived from an EMBL/GenBank/DDBJ whole genome shotgun (WGS) entry which is preliminary data.</text>
</comment>
<evidence type="ECO:0000256" key="2">
    <source>
        <dbReference type="SAM" id="Phobius"/>
    </source>
</evidence>
<feature type="transmembrane region" description="Helical" evidence="2">
    <location>
        <begin position="165"/>
        <end position="188"/>
    </location>
</feature>
<name>A0ABR4C2R6_9HELO</name>
<keyword evidence="2" id="KW-0812">Transmembrane</keyword>
<feature type="transmembrane region" description="Helical" evidence="2">
    <location>
        <begin position="676"/>
        <end position="701"/>
    </location>
</feature>
<keyword evidence="2" id="KW-1133">Transmembrane helix</keyword>
<feature type="transmembrane region" description="Helical" evidence="2">
    <location>
        <begin position="105"/>
        <end position="126"/>
    </location>
</feature>
<accession>A0ABR4C2R6</accession>